<dbReference type="CDD" id="cd15795">
    <property type="entry name" value="PMEI-Pla_a_1_like"/>
    <property type="match status" value="2"/>
</dbReference>
<proteinExistence type="inferred from homology"/>
<dbReference type="SUPFAM" id="SSF101148">
    <property type="entry name" value="Plant invertase/pectin methylesterase inhibitor"/>
    <property type="match status" value="2"/>
</dbReference>
<organism evidence="6 7">
    <name type="scientific">Spinacia oleracea</name>
    <name type="common">Spinach</name>
    <dbReference type="NCBI Taxonomy" id="3562"/>
    <lineage>
        <taxon>Eukaryota</taxon>
        <taxon>Viridiplantae</taxon>
        <taxon>Streptophyta</taxon>
        <taxon>Embryophyta</taxon>
        <taxon>Tracheophyta</taxon>
        <taxon>Spermatophyta</taxon>
        <taxon>Magnoliopsida</taxon>
        <taxon>eudicotyledons</taxon>
        <taxon>Gunneridae</taxon>
        <taxon>Pentapetalae</taxon>
        <taxon>Caryophyllales</taxon>
        <taxon>Chenopodiaceae</taxon>
        <taxon>Chenopodioideae</taxon>
        <taxon>Anserineae</taxon>
        <taxon>Spinacia</taxon>
    </lineage>
</organism>
<feature type="domain" description="Pectinesterase inhibitor" evidence="5">
    <location>
        <begin position="19"/>
        <end position="167"/>
    </location>
</feature>
<evidence type="ECO:0000313" key="7">
    <source>
        <dbReference type="RefSeq" id="XP_056692273.1"/>
    </source>
</evidence>
<keyword evidence="2" id="KW-1015">Disulfide bond</keyword>
<reference evidence="7" key="2">
    <citation type="submission" date="2025-08" db="UniProtKB">
        <authorList>
            <consortium name="RefSeq"/>
        </authorList>
    </citation>
    <scope>IDENTIFICATION</scope>
    <source>
        <tissue evidence="7">Leaf</tissue>
    </source>
</reference>
<evidence type="ECO:0000256" key="3">
    <source>
        <dbReference type="ARBA" id="ARBA00038471"/>
    </source>
</evidence>
<comment type="similarity">
    <text evidence="3">Belongs to the PMEI family.</text>
</comment>
<dbReference type="Pfam" id="PF04043">
    <property type="entry name" value="PMEI"/>
    <property type="match status" value="2"/>
</dbReference>
<sequence length="378" mass="41475">MIQFPFFLISIFSLLSLLNAASLIPDTCSEIVHSDRNVEYDFCVKVLVSDPGSATATTVAQLGSISFQLGLSETKTISSKIGTLLQDPKLDPSDKDALKSCSGIYLEAQKDLEEGLKAFKSGDYSKANKMANGAVIVPTACEFMFAQSPLSKENDYFFQLAAISLDFTDLLSKITISPTQYLDLKLVFICSSFFYKMEYNYMSQIFIILFVALPLAKARNLVTDTCMKISKADPENIKYGFCVKTFGSDPRSTKASSVDELVDISFNLTSSKSKSITSTINQVLLKDPKFDPFARSALETCSDLYSDGLDDLQTGLEALKGGDFPTAMSRVSAALDNGPDCEDTFKEKEGEVSPLTKENDEYFHLAVISLSLTVLLKK</sequence>
<evidence type="ECO:0000256" key="1">
    <source>
        <dbReference type="ARBA" id="ARBA00022729"/>
    </source>
</evidence>
<evidence type="ECO:0000256" key="2">
    <source>
        <dbReference type="ARBA" id="ARBA00023157"/>
    </source>
</evidence>
<keyword evidence="1 4" id="KW-0732">Signal</keyword>
<evidence type="ECO:0000256" key="4">
    <source>
        <dbReference type="SAM" id="SignalP"/>
    </source>
</evidence>
<dbReference type="Gene3D" id="1.20.140.40">
    <property type="entry name" value="Invertase/pectin methylesterase inhibitor family protein"/>
    <property type="match status" value="2"/>
</dbReference>
<dbReference type="InterPro" id="IPR006501">
    <property type="entry name" value="Pectinesterase_inhib_dom"/>
</dbReference>
<keyword evidence="6" id="KW-1185">Reference proteome</keyword>
<dbReference type="InterPro" id="IPR035513">
    <property type="entry name" value="Invertase/methylesterase_inhib"/>
</dbReference>
<dbReference type="PANTHER" id="PTHR35357:SF17">
    <property type="entry name" value="PECTINESTERASE INHIBITOR 12"/>
    <property type="match status" value="1"/>
</dbReference>
<feature type="chain" id="PRO_5046256138" description="Pectinesterase inhibitor domain-containing protein" evidence="4">
    <location>
        <begin position="21"/>
        <end position="378"/>
    </location>
</feature>
<gene>
    <name evidence="7" type="primary">LOC110784741</name>
</gene>
<dbReference type="PANTHER" id="PTHR35357">
    <property type="entry name" value="OS02G0537100 PROTEIN"/>
    <property type="match status" value="1"/>
</dbReference>
<reference evidence="6" key="1">
    <citation type="journal article" date="2021" name="Nat. Commun.">
        <title>Genomic analyses provide insights into spinach domestication and the genetic basis of agronomic traits.</title>
        <authorList>
            <person name="Cai X."/>
            <person name="Sun X."/>
            <person name="Xu C."/>
            <person name="Sun H."/>
            <person name="Wang X."/>
            <person name="Ge C."/>
            <person name="Zhang Z."/>
            <person name="Wang Q."/>
            <person name="Fei Z."/>
            <person name="Jiao C."/>
            <person name="Wang Q."/>
        </authorList>
    </citation>
    <scope>NUCLEOTIDE SEQUENCE [LARGE SCALE GENOMIC DNA]</scope>
    <source>
        <strain evidence="6">cv. Varoflay</strain>
    </source>
</reference>
<dbReference type="SMART" id="SM00856">
    <property type="entry name" value="PMEI"/>
    <property type="match status" value="2"/>
</dbReference>
<name>A0ABM3R9I1_SPIOL</name>
<dbReference type="InterPro" id="IPR034088">
    <property type="entry name" value="Pla_a_1-like"/>
</dbReference>
<feature type="domain" description="Pectinesterase inhibitor" evidence="5">
    <location>
        <begin position="217"/>
        <end position="372"/>
    </location>
</feature>
<dbReference type="NCBIfam" id="TIGR01614">
    <property type="entry name" value="PME_inhib"/>
    <property type="match status" value="2"/>
</dbReference>
<evidence type="ECO:0000313" key="6">
    <source>
        <dbReference type="Proteomes" id="UP000813463"/>
    </source>
</evidence>
<dbReference type="GeneID" id="110784741"/>
<evidence type="ECO:0000259" key="5">
    <source>
        <dbReference type="SMART" id="SM00856"/>
    </source>
</evidence>
<accession>A0ABM3R9I1</accession>
<dbReference type="RefSeq" id="XP_056692273.1">
    <property type="nucleotide sequence ID" value="XM_056836295.1"/>
</dbReference>
<protein>
    <recommendedName>
        <fullName evidence="5">Pectinesterase inhibitor domain-containing protein</fullName>
    </recommendedName>
</protein>
<dbReference type="Proteomes" id="UP000813463">
    <property type="component" value="Chromosome 2"/>
</dbReference>
<feature type="signal peptide" evidence="4">
    <location>
        <begin position="1"/>
        <end position="20"/>
    </location>
</feature>